<accession>A0ABU6ZGS7</accession>
<dbReference type="InterPro" id="IPR058922">
    <property type="entry name" value="WHD_DRP"/>
</dbReference>
<evidence type="ECO:0000313" key="6">
    <source>
        <dbReference type="Proteomes" id="UP001341840"/>
    </source>
</evidence>
<evidence type="ECO:0008006" key="7">
    <source>
        <dbReference type="Google" id="ProtNLM"/>
    </source>
</evidence>
<protein>
    <recommendedName>
        <fullName evidence="7">NB-ARC domain-containing protein</fullName>
    </recommendedName>
</protein>
<dbReference type="Pfam" id="PF23559">
    <property type="entry name" value="WHD_DRP"/>
    <property type="match status" value="1"/>
</dbReference>
<keyword evidence="1" id="KW-0677">Repeat</keyword>
<name>A0ABU6ZGS7_9FABA</name>
<dbReference type="Proteomes" id="UP001341840">
    <property type="component" value="Unassembled WGS sequence"/>
</dbReference>
<dbReference type="Gene3D" id="1.10.10.10">
    <property type="entry name" value="Winged helix-like DNA-binding domain superfamily/Winged helix DNA-binding domain"/>
    <property type="match status" value="1"/>
</dbReference>
<keyword evidence="6" id="KW-1185">Reference proteome</keyword>
<dbReference type="PRINTS" id="PR00364">
    <property type="entry name" value="DISEASERSIST"/>
</dbReference>
<dbReference type="EMBL" id="JASCZI010272232">
    <property type="protein sequence ID" value="MED6221175.1"/>
    <property type="molecule type" value="Genomic_DNA"/>
</dbReference>
<reference evidence="5 6" key="1">
    <citation type="journal article" date="2023" name="Plants (Basel)">
        <title>Bridging the Gap: Combining Genomics and Transcriptomics Approaches to Understand Stylosanthes scabra, an Orphan Legume from the Brazilian Caatinga.</title>
        <authorList>
            <person name="Ferreira-Neto J.R.C."/>
            <person name="da Silva M.D."/>
            <person name="Binneck E."/>
            <person name="de Melo N.F."/>
            <person name="da Silva R.H."/>
            <person name="de Melo A.L.T.M."/>
            <person name="Pandolfi V."/>
            <person name="Bustamante F.O."/>
            <person name="Brasileiro-Vidal A.C."/>
            <person name="Benko-Iseppon A.M."/>
        </authorList>
    </citation>
    <scope>NUCLEOTIDE SEQUENCE [LARGE SCALE GENOMIC DNA]</scope>
    <source>
        <tissue evidence="5">Leaves</tissue>
    </source>
</reference>
<evidence type="ECO:0000256" key="1">
    <source>
        <dbReference type="ARBA" id="ARBA00022737"/>
    </source>
</evidence>
<gene>
    <name evidence="5" type="ORF">PIB30_051910</name>
</gene>
<dbReference type="PANTHER" id="PTHR23155">
    <property type="entry name" value="DISEASE RESISTANCE PROTEIN RP"/>
    <property type="match status" value="1"/>
</dbReference>
<dbReference type="InterPro" id="IPR036388">
    <property type="entry name" value="WH-like_DNA-bd_sf"/>
</dbReference>
<proteinExistence type="predicted"/>
<dbReference type="InterPro" id="IPR002182">
    <property type="entry name" value="NB-ARC"/>
</dbReference>
<feature type="domain" description="Disease resistance protein winged helix" evidence="4">
    <location>
        <begin position="192"/>
        <end position="243"/>
    </location>
</feature>
<evidence type="ECO:0000259" key="3">
    <source>
        <dbReference type="Pfam" id="PF00931"/>
    </source>
</evidence>
<dbReference type="InterPro" id="IPR042197">
    <property type="entry name" value="Apaf_helical"/>
</dbReference>
<dbReference type="Pfam" id="PF00931">
    <property type="entry name" value="NB-ARC"/>
    <property type="match status" value="1"/>
</dbReference>
<evidence type="ECO:0000259" key="4">
    <source>
        <dbReference type="Pfam" id="PF23559"/>
    </source>
</evidence>
<feature type="domain" description="NB-ARC" evidence="3">
    <location>
        <begin position="15"/>
        <end position="104"/>
    </location>
</feature>
<organism evidence="5 6">
    <name type="scientific">Stylosanthes scabra</name>
    <dbReference type="NCBI Taxonomy" id="79078"/>
    <lineage>
        <taxon>Eukaryota</taxon>
        <taxon>Viridiplantae</taxon>
        <taxon>Streptophyta</taxon>
        <taxon>Embryophyta</taxon>
        <taxon>Tracheophyta</taxon>
        <taxon>Spermatophyta</taxon>
        <taxon>Magnoliopsida</taxon>
        <taxon>eudicotyledons</taxon>
        <taxon>Gunneridae</taxon>
        <taxon>Pentapetalae</taxon>
        <taxon>rosids</taxon>
        <taxon>fabids</taxon>
        <taxon>Fabales</taxon>
        <taxon>Fabaceae</taxon>
        <taxon>Papilionoideae</taxon>
        <taxon>50 kb inversion clade</taxon>
        <taxon>dalbergioids sensu lato</taxon>
        <taxon>Dalbergieae</taxon>
        <taxon>Pterocarpus clade</taxon>
        <taxon>Stylosanthes</taxon>
    </lineage>
</organism>
<dbReference type="Gene3D" id="3.40.50.300">
    <property type="entry name" value="P-loop containing nucleotide triphosphate hydrolases"/>
    <property type="match status" value="1"/>
</dbReference>
<evidence type="ECO:0000256" key="2">
    <source>
        <dbReference type="ARBA" id="ARBA00022821"/>
    </source>
</evidence>
<comment type="caution">
    <text evidence="5">The sequence shown here is derived from an EMBL/GenBank/DDBJ whole genome shotgun (WGS) entry which is preliminary data.</text>
</comment>
<dbReference type="InterPro" id="IPR044974">
    <property type="entry name" value="Disease_R_plants"/>
</dbReference>
<dbReference type="InterPro" id="IPR027417">
    <property type="entry name" value="P-loop_NTPase"/>
</dbReference>
<keyword evidence="2" id="KW-0611">Plant defense</keyword>
<dbReference type="Gene3D" id="1.10.8.430">
    <property type="entry name" value="Helical domain of apoptotic protease-activating factors"/>
    <property type="match status" value="1"/>
</dbReference>
<evidence type="ECO:0000313" key="5">
    <source>
        <dbReference type="EMBL" id="MED6221175.1"/>
    </source>
</evidence>
<sequence length="255" mass="29178">MNFVDDKKSTNLVVKSRDDLIKDIREHLNEKKYLIVLDDVWEKDLWGAVELALPAKSNGIIIITTRDTGVADSCKDSAKVLMYPLNPLEHEDALRLFYSKAFQSGSKSPSEELMKLSQEFTNKCEGVPLAIVAIASLLSTKKETVSEWQLVYSSLQSKLASDSRLKGYYQVLSESYQALSYHLKSCLLYFGLFPEQYAIKRSRLINLWIAEGFVELRENQTQREVGEEYLAELIARSLVKVLRKRGYFSIQSKFL</sequence>
<dbReference type="PANTHER" id="PTHR23155:SF1205">
    <property type="entry name" value="DISEASE RESISTANCE PROTEIN RPM1"/>
    <property type="match status" value="1"/>
</dbReference>
<dbReference type="SUPFAM" id="SSF52540">
    <property type="entry name" value="P-loop containing nucleoside triphosphate hydrolases"/>
    <property type="match status" value="1"/>
</dbReference>